<dbReference type="RefSeq" id="WP_324278120.1">
    <property type="nucleotide sequence ID" value="NZ_CP141261.1"/>
</dbReference>
<proteinExistence type="inferred from homology"/>
<dbReference type="Pfam" id="PF02113">
    <property type="entry name" value="Peptidase_S13"/>
    <property type="match status" value="1"/>
</dbReference>
<dbReference type="InterPro" id="IPR012338">
    <property type="entry name" value="Beta-lactam/transpept-like"/>
</dbReference>
<dbReference type="Gene3D" id="3.40.710.10">
    <property type="entry name" value="DD-peptidase/beta-lactamase superfamily"/>
    <property type="match status" value="1"/>
</dbReference>
<evidence type="ECO:0000313" key="4">
    <source>
        <dbReference type="EMBL" id="WRL66808.1"/>
    </source>
</evidence>
<gene>
    <name evidence="4" type="ORF">U6N30_01510</name>
</gene>
<dbReference type="SUPFAM" id="SSF56601">
    <property type="entry name" value="beta-lactamase/transpeptidase-like"/>
    <property type="match status" value="1"/>
</dbReference>
<dbReference type="EC" id="3.4.16.4" evidence="4"/>
<dbReference type="Proteomes" id="UP001324287">
    <property type="component" value="Chromosome"/>
</dbReference>
<feature type="region of interest" description="Disordered" evidence="3">
    <location>
        <begin position="1"/>
        <end position="20"/>
    </location>
</feature>
<evidence type="ECO:0000256" key="2">
    <source>
        <dbReference type="ARBA" id="ARBA00022801"/>
    </source>
</evidence>
<keyword evidence="2 4" id="KW-0378">Hydrolase</keyword>
<dbReference type="EMBL" id="CP141261">
    <property type="protein sequence ID" value="WRL66808.1"/>
    <property type="molecule type" value="Genomic_DNA"/>
</dbReference>
<reference evidence="4 5" key="1">
    <citation type="submission" date="2023-12" db="EMBL/GenBank/DDBJ databases">
        <title>Blastococcus brunescens sp. nov., an actonobacterium isolated from sandstone collected in sahara desert.</title>
        <authorList>
            <person name="Gtari M."/>
            <person name="Ghodhbane F."/>
        </authorList>
    </citation>
    <scope>NUCLEOTIDE SEQUENCE [LARGE SCALE GENOMIC DNA]</scope>
    <source>
        <strain evidence="4 5">BMG 8361</strain>
    </source>
</reference>
<keyword evidence="4" id="KW-0645">Protease</keyword>
<organism evidence="4 5">
    <name type="scientific">Blastococcus brunescens</name>
    <dbReference type="NCBI Taxonomy" id="1564165"/>
    <lineage>
        <taxon>Bacteria</taxon>
        <taxon>Bacillati</taxon>
        <taxon>Actinomycetota</taxon>
        <taxon>Actinomycetes</taxon>
        <taxon>Geodermatophilales</taxon>
        <taxon>Geodermatophilaceae</taxon>
        <taxon>Blastococcus</taxon>
    </lineage>
</organism>
<sequence>MSGLPVAGYDGTLLDRGDAGAAPGTVRAKTGTLLGVHALAGTVVTTDGRLLSFAVLADGSADELAAESALDDVAAALAGCGCR</sequence>
<evidence type="ECO:0000313" key="5">
    <source>
        <dbReference type="Proteomes" id="UP001324287"/>
    </source>
</evidence>
<protein>
    <submittedName>
        <fullName evidence="4">D-alanyl-D-alanine carboxypeptidase</fullName>
        <ecNumber evidence="4">3.4.16.4</ecNumber>
    </submittedName>
</protein>
<name>A0ABZ1B7L6_9ACTN</name>
<dbReference type="PANTHER" id="PTHR30023:SF0">
    <property type="entry name" value="PENICILLIN-SENSITIVE CARBOXYPEPTIDASE A"/>
    <property type="match status" value="1"/>
</dbReference>
<evidence type="ECO:0000256" key="1">
    <source>
        <dbReference type="ARBA" id="ARBA00006096"/>
    </source>
</evidence>
<dbReference type="InterPro" id="IPR000667">
    <property type="entry name" value="Peptidase_S13"/>
</dbReference>
<keyword evidence="5" id="KW-1185">Reference proteome</keyword>
<dbReference type="GO" id="GO:0009002">
    <property type="term" value="F:serine-type D-Ala-D-Ala carboxypeptidase activity"/>
    <property type="evidence" value="ECO:0007669"/>
    <property type="project" value="UniProtKB-EC"/>
</dbReference>
<evidence type="ECO:0000256" key="3">
    <source>
        <dbReference type="SAM" id="MobiDB-lite"/>
    </source>
</evidence>
<dbReference type="PANTHER" id="PTHR30023">
    <property type="entry name" value="D-ALANYL-D-ALANINE CARBOXYPEPTIDASE"/>
    <property type="match status" value="1"/>
</dbReference>
<comment type="similarity">
    <text evidence="1">Belongs to the peptidase S13 family.</text>
</comment>
<keyword evidence="4" id="KW-0121">Carboxypeptidase</keyword>
<accession>A0ABZ1B7L6</accession>